<name>A0A3R8PVW7_9GAMM</name>
<sequence>MAPPDKLILSGIVSPSKTHLHRAGDVAIHPGSGRSNYIDATISDGSEWRNLDLNGFGFNAESRRFNNINDIGPIMRRIENKIKYYKGFSVYYDYPVGSQRRKYIFRG</sequence>
<proteinExistence type="predicted"/>
<protein>
    <submittedName>
        <fullName evidence="1">Uncharacterized protein</fullName>
    </submittedName>
</protein>
<organism evidence="1 2">
    <name type="scientific">Pectobacterium aquaticum</name>
    <dbReference type="NCBI Taxonomy" id="2204145"/>
    <lineage>
        <taxon>Bacteria</taxon>
        <taxon>Pseudomonadati</taxon>
        <taxon>Pseudomonadota</taxon>
        <taxon>Gammaproteobacteria</taxon>
        <taxon>Enterobacterales</taxon>
        <taxon>Pectobacteriaceae</taxon>
        <taxon>Pectobacterium</taxon>
    </lineage>
</organism>
<dbReference type="Proteomes" id="UP000256817">
    <property type="component" value="Unassembled WGS sequence"/>
</dbReference>
<reference evidence="1" key="1">
    <citation type="submission" date="2018-11" db="EMBL/GenBank/DDBJ databases">
        <title>Draft genome sequences of proposed Pectobacterium aquaticum sp. nov. isolated in France from fresh water.</title>
        <authorList>
            <person name="Pedron J."/>
            <person name="Barny M.A."/>
        </authorList>
    </citation>
    <scope>NUCLEOTIDE SEQUENCE [LARGE SCALE GENOMIC DNA]</scope>
    <source>
        <strain evidence="1">A35-S23-M15</strain>
    </source>
</reference>
<dbReference type="RefSeq" id="WP_125233396.1">
    <property type="nucleotide sequence ID" value="NZ_QHJW02000006.1"/>
</dbReference>
<evidence type="ECO:0000313" key="2">
    <source>
        <dbReference type="Proteomes" id="UP000256817"/>
    </source>
</evidence>
<comment type="caution">
    <text evidence="1">The sequence shown here is derived from an EMBL/GenBank/DDBJ whole genome shotgun (WGS) entry which is preliminary data.</text>
</comment>
<keyword evidence="2" id="KW-1185">Reference proteome</keyword>
<evidence type="ECO:0000313" key="1">
    <source>
        <dbReference type="EMBL" id="RRO11414.1"/>
    </source>
</evidence>
<accession>A0A3R8PVW7</accession>
<dbReference type="EMBL" id="QHJW02000006">
    <property type="protein sequence ID" value="RRO11414.1"/>
    <property type="molecule type" value="Genomic_DNA"/>
</dbReference>
<gene>
    <name evidence="1" type="ORF">DMB85_003675</name>
</gene>